<dbReference type="GO" id="GO:0061459">
    <property type="term" value="F:L-arginine transmembrane transporter activity"/>
    <property type="evidence" value="ECO:0007669"/>
    <property type="project" value="TreeGrafter"/>
</dbReference>
<dbReference type="GO" id="GO:0015189">
    <property type="term" value="F:L-lysine transmembrane transporter activity"/>
    <property type="evidence" value="ECO:0007669"/>
    <property type="project" value="TreeGrafter"/>
</dbReference>
<name>A0A3S3NGS9_9ACAR</name>
<dbReference type="AlphaFoldDB" id="A0A3S3NGS9"/>
<feature type="non-terminal residue" evidence="9">
    <location>
        <position position="551"/>
    </location>
</feature>
<sequence>MCYAEFSARVPHAGSAYVYCYTTVGEIIAFFVGWNLILEYIIGTASIAKGVSVYIDTLTNNKTIASHFEQLFPIELPSLSPFFDFIAFSVSIFAAGNVKSFKVLDIIIVSLTAILAVGVKESALFTNILTAINLLVVLFVTVSGLIKFQNFENWKLPPHNGDKGGFFPFGFVGLVKGAARGFYGFVGFDAIATAGDEAINPQRYIPISLFLSLLVVLFSFIGTSVASTLMQPYYEQTGNAPLANLFVHVGFPAGRYIVAIGALANLTTAIVATFFPLPRVIFAMASDGLLPKFFSIINRNRRTPIIATFFGGIFIGIMAALFTIAELADMMSIGTLLAYSLVALSILILRYQNDKRQDEEQIEMELQPFTYVTQSVEVINQEISPEPKYFWQFFCSSTLSRPTAMSAKISNILIFMICLLVIAFVSFLHFMENELFKLEKYAIVLALTLLLLLIAAMILLQRLPQARCELSFKVPCLPFFPVLSMFFNIYLMTKLDPLTWFRFIVWLIIGFLMYFSYGIFVSTGYLTESEKSQKEEERRRLTSSSLDEPQI</sequence>
<dbReference type="EMBL" id="NCKU01007937">
    <property type="protein sequence ID" value="RWS02264.1"/>
    <property type="molecule type" value="Genomic_DNA"/>
</dbReference>
<evidence type="ECO:0000256" key="3">
    <source>
        <dbReference type="ARBA" id="ARBA00022989"/>
    </source>
</evidence>
<dbReference type="InterPro" id="IPR029485">
    <property type="entry name" value="CAT_C"/>
</dbReference>
<dbReference type="Pfam" id="PF13520">
    <property type="entry name" value="AA_permease_2"/>
    <property type="match status" value="1"/>
</dbReference>
<protein>
    <submittedName>
        <fullName evidence="9">Low affinity cationic amino acid transporter 2-like protein</fullName>
    </submittedName>
</protein>
<evidence type="ECO:0000313" key="11">
    <source>
        <dbReference type="Proteomes" id="UP000285301"/>
    </source>
</evidence>
<reference evidence="9" key="2">
    <citation type="submission" date="2018-11" db="EMBL/GenBank/DDBJ databases">
        <title>Trombidioid mite genomics.</title>
        <authorList>
            <person name="Dong X."/>
        </authorList>
    </citation>
    <scope>NUCLEOTIDE SEQUENCE</scope>
    <source>
        <strain evidence="9">UoL-WK</strain>
    </source>
</reference>
<keyword evidence="2 6" id="KW-0812">Transmembrane</keyword>
<dbReference type="PIRSF" id="PIRSF006060">
    <property type="entry name" value="AA_transporter"/>
    <property type="match status" value="1"/>
</dbReference>
<feature type="transmembrane region" description="Helical" evidence="6">
    <location>
        <begin position="409"/>
        <end position="429"/>
    </location>
</feature>
<evidence type="ECO:0000313" key="9">
    <source>
        <dbReference type="EMBL" id="RWS02386.1"/>
    </source>
</evidence>
<evidence type="ECO:0000256" key="2">
    <source>
        <dbReference type="ARBA" id="ARBA00022692"/>
    </source>
</evidence>
<dbReference type="STRING" id="1965070.A0A3S3NGS9"/>
<evidence type="ECO:0000313" key="10">
    <source>
        <dbReference type="EMBL" id="RWS02423.1"/>
    </source>
</evidence>
<comment type="subcellular location">
    <subcellularLocation>
        <location evidence="1">Membrane</location>
        <topology evidence="1">Multi-pass membrane protein</topology>
    </subcellularLocation>
</comment>
<dbReference type="EMBL" id="NCKU01007742">
    <property type="protein sequence ID" value="RWS02423.1"/>
    <property type="molecule type" value="Genomic_DNA"/>
</dbReference>
<evidence type="ECO:0000256" key="1">
    <source>
        <dbReference type="ARBA" id="ARBA00004141"/>
    </source>
</evidence>
<feature type="transmembrane region" description="Helical" evidence="6">
    <location>
        <begin position="330"/>
        <end position="349"/>
    </location>
</feature>
<reference evidence="9 11" key="1">
    <citation type="journal article" date="2018" name="Gigascience">
        <title>Genomes of trombidid mites reveal novel predicted allergens and laterally-transferred genes associated with secondary metabolism.</title>
        <authorList>
            <person name="Dong X."/>
            <person name="Chaisiri K."/>
            <person name="Xia D."/>
            <person name="Armstrong S.D."/>
            <person name="Fang Y."/>
            <person name="Donnelly M.J."/>
            <person name="Kadowaki T."/>
            <person name="McGarry J.W."/>
            <person name="Darby A.C."/>
            <person name="Makepeace B.L."/>
        </authorList>
    </citation>
    <scope>NUCLEOTIDE SEQUENCE [LARGE SCALE GENOMIC DNA]</scope>
    <source>
        <strain evidence="9">UoL-WK</strain>
    </source>
</reference>
<comment type="caution">
    <text evidence="9">The sequence shown here is derived from an EMBL/GenBank/DDBJ whole genome shotgun (WGS) entry which is preliminary data.</text>
</comment>
<keyword evidence="11" id="KW-1185">Reference proteome</keyword>
<organism evidence="9 11">
    <name type="scientific">Dinothrombium tinctorium</name>
    <dbReference type="NCBI Taxonomy" id="1965070"/>
    <lineage>
        <taxon>Eukaryota</taxon>
        <taxon>Metazoa</taxon>
        <taxon>Ecdysozoa</taxon>
        <taxon>Arthropoda</taxon>
        <taxon>Chelicerata</taxon>
        <taxon>Arachnida</taxon>
        <taxon>Acari</taxon>
        <taxon>Acariformes</taxon>
        <taxon>Trombidiformes</taxon>
        <taxon>Prostigmata</taxon>
        <taxon>Anystina</taxon>
        <taxon>Parasitengona</taxon>
        <taxon>Trombidioidea</taxon>
        <taxon>Trombidiidae</taxon>
        <taxon>Dinothrombium</taxon>
    </lineage>
</organism>
<dbReference type="PANTHER" id="PTHR43243:SF105">
    <property type="entry name" value="CATIONIC AMINO ACID TRANSPORTER C-TERMINAL DOMAIN-CONTAINING PROTEIN"/>
    <property type="match status" value="1"/>
</dbReference>
<feature type="compositionally biased region" description="Polar residues" evidence="5">
    <location>
        <begin position="542"/>
        <end position="551"/>
    </location>
</feature>
<dbReference type="GO" id="GO:0000064">
    <property type="term" value="F:L-ornithine transmembrane transporter activity"/>
    <property type="evidence" value="ECO:0007669"/>
    <property type="project" value="TreeGrafter"/>
</dbReference>
<feature type="transmembrane region" description="Helical" evidence="6">
    <location>
        <begin position="503"/>
        <end position="526"/>
    </location>
</feature>
<proteinExistence type="predicted"/>
<feature type="domain" description="Cationic amino acid transporter C-terminal" evidence="7">
    <location>
        <begin position="472"/>
        <end position="520"/>
    </location>
</feature>
<evidence type="ECO:0000259" key="7">
    <source>
        <dbReference type="Pfam" id="PF13906"/>
    </source>
</evidence>
<keyword evidence="3 6" id="KW-1133">Transmembrane helix</keyword>
<dbReference type="PANTHER" id="PTHR43243">
    <property type="entry name" value="INNER MEMBRANE TRANSPORTER YGJI-RELATED"/>
    <property type="match status" value="1"/>
</dbReference>
<evidence type="ECO:0000256" key="6">
    <source>
        <dbReference type="SAM" id="Phobius"/>
    </source>
</evidence>
<feature type="transmembrane region" description="Helical" evidence="6">
    <location>
        <begin position="16"/>
        <end position="37"/>
    </location>
</feature>
<dbReference type="GO" id="GO:0005886">
    <property type="term" value="C:plasma membrane"/>
    <property type="evidence" value="ECO:0007669"/>
    <property type="project" value="TreeGrafter"/>
</dbReference>
<accession>A0A3S3NGS9</accession>
<gene>
    <name evidence="10" type="ORF">B4U79_07335</name>
    <name evidence="8" type="ORF">B4U79_13341</name>
    <name evidence="9" type="ORF">B4U79_13559</name>
</gene>
<dbReference type="OrthoDB" id="3900342at2759"/>
<evidence type="ECO:0000256" key="5">
    <source>
        <dbReference type="SAM" id="MobiDB-lite"/>
    </source>
</evidence>
<dbReference type="Proteomes" id="UP000285301">
    <property type="component" value="Unassembled WGS sequence"/>
</dbReference>
<evidence type="ECO:0000256" key="4">
    <source>
        <dbReference type="ARBA" id="ARBA00023136"/>
    </source>
</evidence>
<feature type="transmembrane region" description="Helical" evidence="6">
    <location>
        <begin position="125"/>
        <end position="146"/>
    </location>
</feature>
<dbReference type="EMBL" id="NCKU01007790">
    <property type="protein sequence ID" value="RWS02386.1"/>
    <property type="molecule type" value="Genomic_DNA"/>
</dbReference>
<dbReference type="Pfam" id="PF13906">
    <property type="entry name" value="AA_permease_C"/>
    <property type="match status" value="1"/>
</dbReference>
<dbReference type="InterPro" id="IPR002293">
    <property type="entry name" value="AA/rel_permease1"/>
</dbReference>
<dbReference type="Gene3D" id="1.20.1740.10">
    <property type="entry name" value="Amino acid/polyamine transporter I"/>
    <property type="match status" value="2"/>
</dbReference>
<feature type="transmembrane region" description="Helical" evidence="6">
    <location>
        <begin position="472"/>
        <end position="491"/>
    </location>
</feature>
<feature type="transmembrane region" description="Helical" evidence="6">
    <location>
        <begin position="441"/>
        <end position="460"/>
    </location>
</feature>
<dbReference type="GO" id="GO:0097638">
    <property type="term" value="P:L-arginine import across plasma membrane"/>
    <property type="evidence" value="ECO:0007669"/>
    <property type="project" value="TreeGrafter"/>
</dbReference>
<feature type="transmembrane region" description="Helical" evidence="6">
    <location>
        <begin position="303"/>
        <end position="324"/>
    </location>
</feature>
<keyword evidence="4 6" id="KW-0472">Membrane</keyword>
<feature type="transmembrane region" description="Helical" evidence="6">
    <location>
        <begin position="209"/>
        <end position="234"/>
    </location>
</feature>
<feature type="transmembrane region" description="Helical" evidence="6">
    <location>
        <begin position="254"/>
        <end position="282"/>
    </location>
</feature>
<feature type="region of interest" description="Disordered" evidence="5">
    <location>
        <begin position="532"/>
        <end position="551"/>
    </location>
</feature>
<evidence type="ECO:0000313" key="8">
    <source>
        <dbReference type="EMBL" id="RWS02264.1"/>
    </source>
</evidence>